<accession>A0AAE3YJK9</accession>
<dbReference type="RefSeq" id="WP_310362201.1">
    <property type="nucleotide sequence ID" value="NZ_JAVDYB010000001.1"/>
</dbReference>
<organism evidence="1 2">
    <name type="scientific">Catenuloplanes atrovinosus</name>
    <dbReference type="NCBI Taxonomy" id="137266"/>
    <lineage>
        <taxon>Bacteria</taxon>
        <taxon>Bacillati</taxon>
        <taxon>Actinomycetota</taxon>
        <taxon>Actinomycetes</taxon>
        <taxon>Micromonosporales</taxon>
        <taxon>Micromonosporaceae</taxon>
        <taxon>Catenuloplanes</taxon>
    </lineage>
</organism>
<comment type="caution">
    <text evidence="1">The sequence shown here is derived from an EMBL/GenBank/DDBJ whole genome shotgun (WGS) entry which is preliminary data.</text>
</comment>
<sequence>MTATADLGSEQTLRLEWLSRFTDIRNQAIARAARPDYEDWLEHVRPAAGCTRPIRLSGSMATIDAGTGRLLHETSTAGMPDGMLYKPCGNRRERVCPHCSARYKRDAYQVVKTLMVGGKGVSEQVATHPAVFPTFTAPSFGEVHTRYVERHTCRDRRLCDCRPEPCHARRNPTVCPHGVPIVCFARHESADRRLGTPLCVGCYDYDGQAVWNVMSGELWRRTTITIRRRLRQLAQARGLTGVTTTTIGQDGQVRTRRVSPVRVTYGKASEMQRRAVIHFHVICRLDGIDPADPTAVVPPPAELDAQDLKQVIEDAARSVEFTTPPHPANPDGWLIRWGDQLDVKLITVAANGEITDEQVARYLAKYATKSTEATGYTSARLDRTDLGTLDLYATHPERLAYASWMLGRYADWRRLRRWAHQFGYGGHPFTKSRTHRVTFSLLRQARRDYVRALTTGPESSGRLPEPPTTLVVSFLEFVGSGWLTPADAMLANTSAALAREHQQAARQHLAALAA</sequence>
<dbReference type="Pfam" id="PF20199">
    <property type="entry name" value="RepSA"/>
    <property type="match status" value="1"/>
</dbReference>
<evidence type="ECO:0000313" key="2">
    <source>
        <dbReference type="Proteomes" id="UP001183643"/>
    </source>
</evidence>
<dbReference type="InterPro" id="IPR046828">
    <property type="entry name" value="RepSA"/>
</dbReference>
<dbReference type="EMBL" id="JAVDYB010000001">
    <property type="protein sequence ID" value="MDR7273610.1"/>
    <property type="molecule type" value="Genomic_DNA"/>
</dbReference>
<name>A0AAE3YJK9_9ACTN</name>
<proteinExistence type="predicted"/>
<reference evidence="1" key="1">
    <citation type="submission" date="2023-07" db="EMBL/GenBank/DDBJ databases">
        <title>Sequencing the genomes of 1000 actinobacteria strains.</title>
        <authorList>
            <person name="Klenk H.-P."/>
        </authorList>
    </citation>
    <scope>NUCLEOTIDE SEQUENCE</scope>
    <source>
        <strain evidence="1">DSM 44707</strain>
    </source>
</reference>
<keyword evidence="2" id="KW-1185">Reference proteome</keyword>
<evidence type="ECO:0000313" key="1">
    <source>
        <dbReference type="EMBL" id="MDR7273610.1"/>
    </source>
</evidence>
<dbReference type="AlphaFoldDB" id="A0AAE3YJK9"/>
<protein>
    <recommendedName>
        <fullName evidence="3">Plasmid replication initiator protein</fullName>
    </recommendedName>
</protein>
<dbReference type="Proteomes" id="UP001183643">
    <property type="component" value="Unassembled WGS sequence"/>
</dbReference>
<gene>
    <name evidence="1" type="ORF">J2S41_000388</name>
</gene>
<evidence type="ECO:0008006" key="3">
    <source>
        <dbReference type="Google" id="ProtNLM"/>
    </source>
</evidence>